<protein>
    <submittedName>
        <fullName evidence="1">Uncharacterized protein</fullName>
    </submittedName>
</protein>
<evidence type="ECO:0000313" key="1">
    <source>
        <dbReference type="EMBL" id="GIZ02264.1"/>
    </source>
</evidence>
<sequence>MKEVNKPPHLASLKRTKELRKKYKKDSICLTWNVQNKIAVKDSLEHSVCYFYLNQVFEEEEEERERFRVVTLTEMVSKETQKKKRRIKKKIFRIPWR</sequence>
<keyword evidence="2" id="KW-1185">Reference proteome</keyword>
<organism evidence="1 2">
    <name type="scientific">Caerostris extrusa</name>
    <name type="common">Bark spider</name>
    <name type="synonym">Caerostris bankana</name>
    <dbReference type="NCBI Taxonomy" id="172846"/>
    <lineage>
        <taxon>Eukaryota</taxon>
        <taxon>Metazoa</taxon>
        <taxon>Ecdysozoa</taxon>
        <taxon>Arthropoda</taxon>
        <taxon>Chelicerata</taxon>
        <taxon>Arachnida</taxon>
        <taxon>Araneae</taxon>
        <taxon>Araneomorphae</taxon>
        <taxon>Entelegynae</taxon>
        <taxon>Araneoidea</taxon>
        <taxon>Araneidae</taxon>
        <taxon>Caerostris</taxon>
    </lineage>
</organism>
<accession>A0AAV4Y704</accession>
<comment type="caution">
    <text evidence="1">The sequence shown here is derived from an EMBL/GenBank/DDBJ whole genome shotgun (WGS) entry which is preliminary data.</text>
</comment>
<evidence type="ECO:0000313" key="2">
    <source>
        <dbReference type="Proteomes" id="UP001054945"/>
    </source>
</evidence>
<dbReference type="Proteomes" id="UP001054945">
    <property type="component" value="Unassembled WGS sequence"/>
</dbReference>
<dbReference type="EMBL" id="BPLR01001423">
    <property type="protein sequence ID" value="GIZ02264.1"/>
    <property type="molecule type" value="Genomic_DNA"/>
</dbReference>
<gene>
    <name evidence="1" type="ORF">CEXT_305021</name>
</gene>
<reference evidence="1 2" key="1">
    <citation type="submission" date="2021-06" db="EMBL/GenBank/DDBJ databases">
        <title>Caerostris extrusa draft genome.</title>
        <authorList>
            <person name="Kono N."/>
            <person name="Arakawa K."/>
        </authorList>
    </citation>
    <scope>NUCLEOTIDE SEQUENCE [LARGE SCALE GENOMIC DNA]</scope>
</reference>
<dbReference type="AlphaFoldDB" id="A0AAV4Y704"/>
<proteinExistence type="predicted"/>
<name>A0AAV4Y704_CAEEX</name>